<evidence type="ECO:0000313" key="2">
    <source>
        <dbReference type="EMBL" id="QQP38225.1"/>
    </source>
</evidence>
<organism evidence="2 3">
    <name type="scientific">Caligus rogercresseyi</name>
    <name type="common">Sea louse</name>
    <dbReference type="NCBI Taxonomy" id="217165"/>
    <lineage>
        <taxon>Eukaryota</taxon>
        <taxon>Metazoa</taxon>
        <taxon>Ecdysozoa</taxon>
        <taxon>Arthropoda</taxon>
        <taxon>Crustacea</taxon>
        <taxon>Multicrustacea</taxon>
        <taxon>Hexanauplia</taxon>
        <taxon>Copepoda</taxon>
        <taxon>Siphonostomatoida</taxon>
        <taxon>Caligidae</taxon>
        <taxon>Caligus</taxon>
    </lineage>
</organism>
<dbReference type="EMBL" id="CP045902">
    <property type="protein sequence ID" value="QQP38225.1"/>
    <property type="molecule type" value="Genomic_DNA"/>
</dbReference>
<name>A0A7T8GUT9_CALRO</name>
<accession>A0A7T8GUT9</accession>
<feature type="compositionally biased region" description="Low complexity" evidence="1">
    <location>
        <begin position="35"/>
        <end position="49"/>
    </location>
</feature>
<keyword evidence="3" id="KW-1185">Reference proteome</keyword>
<reference evidence="3" key="1">
    <citation type="submission" date="2021-01" db="EMBL/GenBank/DDBJ databases">
        <title>Caligus Genome Assembly.</title>
        <authorList>
            <person name="Gallardo-Escarate C."/>
        </authorList>
    </citation>
    <scope>NUCLEOTIDE SEQUENCE [LARGE SCALE GENOMIC DNA]</scope>
</reference>
<gene>
    <name evidence="2" type="ORF">FKW44_018740</name>
</gene>
<protein>
    <submittedName>
        <fullName evidence="2">Uncharacterized protein</fullName>
    </submittedName>
</protein>
<evidence type="ECO:0000256" key="1">
    <source>
        <dbReference type="SAM" id="MobiDB-lite"/>
    </source>
</evidence>
<dbReference type="AlphaFoldDB" id="A0A7T8GUT9"/>
<proteinExistence type="predicted"/>
<feature type="region of interest" description="Disordered" evidence="1">
    <location>
        <begin position="1"/>
        <end position="71"/>
    </location>
</feature>
<sequence length="71" mass="7443">MTHSGRKGSSGTSRRSSSPRDEKGSLGSDLEDKTPLTTPSSSSHHATSARGGGERAYSPVAETVRTQPDTR</sequence>
<evidence type="ECO:0000313" key="3">
    <source>
        <dbReference type="Proteomes" id="UP000595437"/>
    </source>
</evidence>
<feature type="compositionally biased region" description="Basic and acidic residues" evidence="1">
    <location>
        <begin position="18"/>
        <end position="34"/>
    </location>
</feature>
<feature type="compositionally biased region" description="Low complexity" evidence="1">
    <location>
        <begin position="7"/>
        <end position="16"/>
    </location>
</feature>
<dbReference type="Proteomes" id="UP000595437">
    <property type="component" value="Chromosome 13"/>
</dbReference>